<dbReference type="GO" id="GO:0030288">
    <property type="term" value="C:outer membrane-bounded periplasmic space"/>
    <property type="evidence" value="ECO:0007669"/>
    <property type="project" value="UniProtKB-ARBA"/>
</dbReference>
<sequence>MKKGPASLFLMGVVSLLILVGACSSPDELAHPGEYPRSQTLYMGGHVWDAPRNFNPLNSWPVTWPATANSNLLFETLFAFNINSGQLEPLLGREWSLSEDLLVVSLHDRARWNDGRSVTNDDVLYTFHLHRQYPTLFSDVWDHINDMFVLEETGQIVFELCTEDYNPLVVKDALATVPILPGHVYAPLENAARTTVEQQGGRGEDQFAKDVLSKLQSFENLDRPVGSGPYTVIEATESRVGLVRIPTYWGNDVLYEGRQAGPKYIVHPIYESNREYNDALRCGDIDVSSTFSQNIEEMRSDGVGTWFDEEPYYVPGSIPSLVVQHLPEDVLQYRGESLPAGWTKNVLQDRVFRRVVDMAIDREAIRSEAMHSYAPPIHPGYIISHDMPTGNIEGTYFSVDDAHAAASYYYEEDHGRSLAAARRKLREAGYEWSSEENLISPVGDTVYQLRVTCPAGWTDWEDAVEIAVANMQEVGIPAEAVFINEGEYWEALARGDFDFIVKTPQANQVPSLPWSRFESALASSSVVPVGEWASGNEGRYVHSGMDSLLKRIPAISSDEELAEAYEKLNRIFMEEVPLIPLMYRPSVFYQFTTTYWSGFPTHNDGKGISPQNLNVGSAVKGLWELYPTER</sequence>
<dbReference type="SUPFAM" id="SSF53850">
    <property type="entry name" value="Periplasmic binding protein-like II"/>
    <property type="match status" value="1"/>
</dbReference>
<dbReference type="GO" id="GO:0015833">
    <property type="term" value="P:peptide transport"/>
    <property type="evidence" value="ECO:0007669"/>
    <property type="project" value="TreeGrafter"/>
</dbReference>
<dbReference type="Proteomes" id="UP000017148">
    <property type="component" value="Unassembled WGS sequence"/>
</dbReference>
<dbReference type="PANTHER" id="PTHR30290:SF82">
    <property type="entry name" value="ABC-TYPE DIPEPTIDE_OLIGOPEPTIDE TRANSPORT SYSTEM, PERIPLASMIC COMPONENT"/>
    <property type="match status" value="1"/>
</dbReference>
<dbReference type="InterPro" id="IPR039424">
    <property type="entry name" value="SBP_5"/>
</dbReference>
<dbReference type="Gene3D" id="3.40.190.10">
    <property type="entry name" value="Periplasmic binding protein-like II"/>
    <property type="match status" value="1"/>
</dbReference>
<dbReference type="Gene3D" id="3.90.76.10">
    <property type="entry name" value="Dipeptide-binding Protein, Domain 1"/>
    <property type="match status" value="1"/>
</dbReference>
<reference evidence="3 4" key="1">
    <citation type="journal article" date="2013" name="Environ. Microbiol.">
        <title>Genome analysis of Chitinivibrio alkaliphilus gen. nov., sp. nov., a novel extremely haloalkaliphilic anaerobic chitinolytic bacterium from the candidate phylum Termite Group 3.</title>
        <authorList>
            <person name="Sorokin D.Y."/>
            <person name="Gumerov V.M."/>
            <person name="Rakitin A.L."/>
            <person name="Beletsky A.V."/>
            <person name="Damste J.S."/>
            <person name="Muyzer G."/>
            <person name="Mardanov A.V."/>
            <person name="Ravin N.V."/>
        </authorList>
    </citation>
    <scope>NUCLEOTIDE SEQUENCE [LARGE SCALE GENOMIC DNA]</scope>
    <source>
        <strain evidence="3 4">ACht1</strain>
    </source>
</reference>
<name>U7DAK5_9BACT</name>
<dbReference type="InterPro" id="IPR000914">
    <property type="entry name" value="SBP_5_dom"/>
</dbReference>
<dbReference type="Gene3D" id="3.10.105.10">
    <property type="entry name" value="Dipeptide-binding Protein, Domain 3"/>
    <property type="match status" value="1"/>
</dbReference>
<evidence type="ECO:0000313" key="3">
    <source>
        <dbReference type="EMBL" id="ERP32162.1"/>
    </source>
</evidence>
<feature type="signal peptide" evidence="1">
    <location>
        <begin position="1"/>
        <end position="30"/>
    </location>
</feature>
<dbReference type="RefSeq" id="WP_022636393.1">
    <property type="nucleotide sequence ID" value="NZ_ASJR01000006.1"/>
</dbReference>
<dbReference type="eggNOG" id="COG0747">
    <property type="taxonomic scope" value="Bacteria"/>
</dbReference>
<evidence type="ECO:0000259" key="2">
    <source>
        <dbReference type="Pfam" id="PF00496"/>
    </source>
</evidence>
<dbReference type="Pfam" id="PF00496">
    <property type="entry name" value="SBP_bac_5"/>
    <property type="match status" value="1"/>
</dbReference>
<dbReference type="PROSITE" id="PS51257">
    <property type="entry name" value="PROKAR_LIPOPROTEIN"/>
    <property type="match status" value="1"/>
</dbReference>
<feature type="domain" description="Solute-binding protein family 5" evidence="2">
    <location>
        <begin position="87"/>
        <end position="502"/>
    </location>
</feature>
<evidence type="ECO:0000256" key="1">
    <source>
        <dbReference type="SAM" id="SignalP"/>
    </source>
</evidence>
<feature type="chain" id="PRO_5004682338" evidence="1">
    <location>
        <begin position="31"/>
        <end position="630"/>
    </location>
</feature>
<keyword evidence="1" id="KW-0732">Signal</keyword>
<comment type="caution">
    <text evidence="3">The sequence shown here is derived from an EMBL/GenBank/DDBJ whole genome shotgun (WGS) entry which is preliminary data.</text>
</comment>
<dbReference type="InterPro" id="IPR030678">
    <property type="entry name" value="Peptide/Ni-bd"/>
</dbReference>
<dbReference type="AlphaFoldDB" id="U7DAK5"/>
<dbReference type="EMBL" id="ASJR01000006">
    <property type="protein sequence ID" value="ERP32162.1"/>
    <property type="molecule type" value="Genomic_DNA"/>
</dbReference>
<dbReference type="PANTHER" id="PTHR30290">
    <property type="entry name" value="PERIPLASMIC BINDING COMPONENT OF ABC TRANSPORTER"/>
    <property type="match status" value="1"/>
</dbReference>
<dbReference type="STRING" id="1313304.CALK_0891"/>
<accession>U7DAK5</accession>
<protein>
    <submittedName>
        <fullName evidence="3">ABC transporter substrate-binding protein</fullName>
    </submittedName>
</protein>
<dbReference type="PIRSF" id="PIRSF002741">
    <property type="entry name" value="MppA"/>
    <property type="match status" value="1"/>
</dbReference>
<organism evidence="3 4">
    <name type="scientific">Chitinivibrio alkaliphilus ACht1</name>
    <dbReference type="NCBI Taxonomy" id="1313304"/>
    <lineage>
        <taxon>Bacteria</taxon>
        <taxon>Pseudomonadati</taxon>
        <taxon>Fibrobacterota</taxon>
        <taxon>Chitinivibrionia</taxon>
        <taxon>Chitinivibrionales</taxon>
        <taxon>Chitinivibrionaceae</taxon>
        <taxon>Chitinivibrio</taxon>
    </lineage>
</organism>
<keyword evidence="4" id="KW-1185">Reference proteome</keyword>
<dbReference type="GO" id="GO:0043190">
    <property type="term" value="C:ATP-binding cassette (ABC) transporter complex"/>
    <property type="evidence" value="ECO:0007669"/>
    <property type="project" value="InterPro"/>
</dbReference>
<gene>
    <name evidence="3" type="ORF">CALK_0891</name>
</gene>
<proteinExistence type="predicted"/>
<evidence type="ECO:0000313" key="4">
    <source>
        <dbReference type="Proteomes" id="UP000017148"/>
    </source>
</evidence>
<dbReference type="GO" id="GO:1904680">
    <property type="term" value="F:peptide transmembrane transporter activity"/>
    <property type="evidence" value="ECO:0007669"/>
    <property type="project" value="TreeGrafter"/>
</dbReference>
<dbReference type="OrthoDB" id="9772924at2"/>